<evidence type="ECO:0000313" key="2">
    <source>
        <dbReference type="Proteomes" id="UP001165960"/>
    </source>
</evidence>
<comment type="caution">
    <text evidence="1">The sequence shown here is derived from an EMBL/GenBank/DDBJ whole genome shotgun (WGS) entry which is preliminary data.</text>
</comment>
<gene>
    <name evidence="1" type="ORF">DSO57_1035375</name>
</gene>
<dbReference type="EMBL" id="QTSX02007411">
    <property type="protein sequence ID" value="KAJ9048402.1"/>
    <property type="molecule type" value="Genomic_DNA"/>
</dbReference>
<evidence type="ECO:0000313" key="1">
    <source>
        <dbReference type="EMBL" id="KAJ9048402.1"/>
    </source>
</evidence>
<organism evidence="1 2">
    <name type="scientific">Entomophthora muscae</name>
    <dbReference type="NCBI Taxonomy" id="34485"/>
    <lineage>
        <taxon>Eukaryota</taxon>
        <taxon>Fungi</taxon>
        <taxon>Fungi incertae sedis</taxon>
        <taxon>Zoopagomycota</taxon>
        <taxon>Entomophthoromycotina</taxon>
        <taxon>Entomophthoromycetes</taxon>
        <taxon>Entomophthorales</taxon>
        <taxon>Entomophthoraceae</taxon>
        <taxon>Entomophthora</taxon>
    </lineage>
</organism>
<name>A0ACC2REA8_9FUNG</name>
<keyword evidence="2" id="KW-1185">Reference proteome</keyword>
<sequence>MVFKFNFQTISSDDGMDSIEVDVPIEEIVGGNHPELTPAQEFDIKELGEPALELGIVKIEGTPFAHNKSTQILKRLLADIKLQLAQEDSMASESAEELIRSWMDGQDVVTHVYEGGFKTWESAIDLSTFLLNQSPDTFNEKTIIELGCGSGVPSLALLRNFRPSRLHFCDYNKEVLRLATAPNLAANVLAQNLNSDGDIPLDLEITSELLSQLSSTDRFRFFFGDWAGLPSIISTTHEPLYDVVLTTETLYTPELIPKLYNTLLSLMAKPHGVAYVAAKTVYFGCGGGTLQFKELVNSGNLLTCQVGWSTHSGVAREVLVLRWK</sequence>
<accession>A0ACC2REA8</accession>
<dbReference type="Proteomes" id="UP001165960">
    <property type="component" value="Unassembled WGS sequence"/>
</dbReference>
<reference evidence="1" key="1">
    <citation type="submission" date="2022-04" db="EMBL/GenBank/DDBJ databases">
        <title>Genome of the entomopathogenic fungus Entomophthora muscae.</title>
        <authorList>
            <person name="Elya C."/>
            <person name="Lovett B.R."/>
            <person name="Lee E."/>
            <person name="Macias A.M."/>
            <person name="Hajek A.E."/>
            <person name="De Bivort B.L."/>
            <person name="Kasson M.T."/>
            <person name="De Fine Licht H.H."/>
            <person name="Stajich J.E."/>
        </authorList>
    </citation>
    <scope>NUCLEOTIDE SEQUENCE</scope>
    <source>
        <strain evidence="1">Berkeley</strain>
    </source>
</reference>
<proteinExistence type="predicted"/>
<protein>
    <submittedName>
        <fullName evidence="1">Uncharacterized protein</fullName>
    </submittedName>
</protein>